<dbReference type="InterPro" id="IPR003439">
    <property type="entry name" value="ABC_transporter-like_ATP-bd"/>
</dbReference>
<dbReference type="GO" id="GO:0005524">
    <property type="term" value="F:ATP binding"/>
    <property type="evidence" value="ECO:0007669"/>
    <property type="project" value="UniProtKB-KW"/>
</dbReference>
<evidence type="ECO:0000259" key="5">
    <source>
        <dbReference type="PROSITE" id="PS50893"/>
    </source>
</evidence>
<gene>
    <name evidence="6" type="ORF">VK70_18485</name>
</gene>
<dbReference type="GO" id="GO:0016887">
    <property type="term" value="F:ATP hydrolysis activity"/>
    <property type="evidence" value="ECO:0007669"/>
    <property type="project" value="InterPro"/>
</dbReference>
<dbReference type="HOGENOM" id="CLU_000604_1_1_9"/>
<evidence type="ECO:0000256" key="4">
    <source>
        <dbReference type="ARBA" id="ARBA00022967"/>
    </source>
</evidence>
<dbReference type="SUPFAM" id="SSF50331">
    <property type="entry name" value="MOP-like"/>
    <property type="match status" value="1"/>
</dbReference>
<dbReference type="GO" id="GO:0022857">
    <property type="term" value="F:transmembrane transporter activity"/>
    <property type="evidence" value="ECO:0007669"/>
    <property type="project" value="InterPro"/>
</dbReference>
<evidence type="ECO:0000256" key="2">
    <source>
        <dbReference type="ARBA" id="ARBA00022741"/>
    </source>
</evidence>
<keyword evidence="2" id="KW-0547">Nucleotide-binding</keyword>
<keyword evidence="1" id="KW-0813">Transport</keyword>
<proteinExistence type="predicted"/>
<evidence type="ECO:0000313" key="6">
    <source>
        <dbReference type="EMBL" id="AKG36302.1"/>
    </source>
</evidence>
<reference evidence="6 7" key="1">
    <citation type="submission" date="2015-03" db="EMBL/GenBank/DDBJ databases">
        <authorList>
            <person name="Abdul Halim M."/>
        </authorList>
    </citation>
    <scope>NUCLEOTIDE SEQUENCE [LARGE SCALE GENOMIC DNA]</scope>
    <source>
        <strain evidence="6 7">ATCC 35681</strain>
    </source>
</reference>
<dbReference type="InterPro" id="IPR013611">
    <property type="entry name" value="Transp-assoc_OB_typ2"/>
</dbReference>
<dbReference type="Pfam" id="PF08402">
    <property type="entry name" value="TOBE_2"/>
    <property type="match status" value="1"/>
</dbReference>
<dbReference type="SUPFAM" id="SSF52540">
    <property type="entry name" value="P-loop containing nucleoside triphosphate hydrolases"/>
    <property type="match status" value="1"/>
</dbReference>
<dbReference type="Gene3D" id="2.40.50.100">
    <property type="match status" value="1"/>
</dbReference>
<dbReference type="Pfam" id="PF00005">
    <property type="entry name" value="ABC_tran"/>
    <property type="match status" value="1"/>
</dbReference>
<dbReference type="EMBL" id="CP011114">
    <property type="protein sequence ID" value="AKG36302.1"/>
    <property type="molecule type" value="Genomic_DNA"/>
</dbReference>
<name>A0A0F7FC13_PAEDU</name>
<dbReference type="Proteomes" id="UP000034189">
    <property type="component" value="Chromosome"/>
</dbReference>
<evidence type="ECO:0000256" key="3">
    <source>
        <dbReference type="ARBA" id="ARBA00022840"/>
    </source>
</evidence>
<dbReference type="InterPro" id="IPR008995">
    <property type="entry name" value="Mo/tungstate-bd_C_term_dom"/>
</dbReference>
<dbReference type="PANTHER" id="PTHR42781:SF4">
    <property type="entry name" value="SPERMIDINE_PUTRESCINE IMPORT ATP-BINDING PROTEIN POTA"/>
    <property type="match status" value="1"/>
</dbReference>
<dbReference type="InterPro" id="IPR027417">
    <property type="entry name" value="P-loop_NTPase"/>
</dbReference>
<dbReference type="FunFam" id="3.40.50.300:FF:000133">
    <property type="entry name" value="Spermidine/putrescine import ATP-binding protein PotA"/>
    <property type="match status" value="1"/>
</dbReference>
<dbReference type="RefSeq" id="WP_036641190.1">
    <property type="nucleotide sequence ID" value="NZ_ASQQ01000458.1"/>
</dbReference>
<keyword evidence="4" id="KW-1278">Translocase</keyword>
<accession>A0A0F7FC13</accession>
<sequence>MINQEQAVVELRQVTKRFGNYEAIKNLNLSIRRGEFFSIVGPSGCGKTTTLKMIAGFDHATEGAVYLSGTSANHIPPYKRNVNTVFQNYALFPHMTVYDNVAYPLKLRKVPKNEIRSRVIESLKMVSMDPFLDRSPNQLSGGQKQRVALARALISKPEVLLLDEPLSALDFHLRQEMQRVLKHLQREVDITFVYITHDQGEALSLSDRIAVMKNGVLHQVGSPEEIYEMPQTSFVAGFIGKSNLIKGRMEGPTRFVSDAGLQAMTNEASNLSGEPHVYISVRPEKLRTSKDDERYVNRLSAVFVEETYYGADRELTFREAGGTHILMKQQKDDGNVKFSAGESVNLFFRPEDAIIVKEWRS</sequence>
<dbReference type="OrthoDB" id="9802264at2"/>
<feature type="domain" description="ABC transporter" evidence="5">
    <location>
        <begin position="9"/>
        <end position="239"/>
    </location>
</feature>
<protein>
    <recommendedName>
        <fullName evidence="5">ABC transporter domain-containing protein</fullName>
    </recommendedName>
</protein>
<dbReference type="Gene3D" id="3.40.50.300">
    <property type="entry name" value="P-loop containing nucleotide triphosphate hydrolases"/>
    <property type="match status" value="1"/>
</dbReference>
<dbReference type="GO" id="GO:0043190">
    <property type="term" value="C:ATP-binding cassette (ABC) transporter complex"/>
    <property type="evidence" value="ECO:0007669"/>
    <property type="project" value="InterPro"/>
</dbReference>
<dbReference type="PATRIC" id="fig|1333534.5.peg.4080"/>
<dbReference type="InterPro" id="IPR003593">
    <property type="entry name" value="AAA+_ATPase"/>
</dbReference>
<keyword evidence="3" id="KW-0067">ATP-binding</keyword>
<evidence type="ECO:0000256" key="1">
    <source>
        <dbReference type="ARBA" id="ARBA00022448"/>
    </source>
</evidence>
<organism evidence="6 7">
    <name type="scientific">Paenibacillus durus ATCC 35681</name>
    <dbReference type="NCBI Taxonomy" id="1333534"/>
    <lineage>
        <taxon>Bacteria</taxon>
        <taxon>Bacillati</taxon>
        <taxon>Bacillota</taxon>
        <taxon>Bacilli</taxon>
        <taxon>Bacillales</taxon>
        <taxon>Paenibacillaceae</taxon>
        <taxon>Paenibacillus</taxon>
    </lineage>
</organism>
<dbReference type="PANTHER" id="PTHR42781">
    <property type="entry name" value="SPERMIDINE/PUTRESCINE IMPORT ATP-BINDING PROTEIN POTA"/>
    <property type="match status" value="1"/>
</dbReference>
<evidence type="ECO:0000313" key="7">
    <source>
        <dbReference type="Proteomes" id="UP000034189"/>
    </source>
</evidence>
<dbReference type="InterPro" id="IPR050093">
    <property type="entry name" value="ABC_SmlMolc_Importer"/>
</dbReference>
<dbReference type="SMART" id="SM00382">
    <property type="entry name" value="AAA"/>
    <property type="match status" value="1"/>
</dbReference>
<dbReference type="PROSITE" id="PS00211">
    <property type="entry name" value="ABC_TRANSPORTER_1"/>
    <property type="match status" value="1"/>
</dbReference>
<dbReference type="PROSITE" id="PS50893">
    <property type="entry name" value="ABC_TRANSPORTER_2"/>
    <property type="match status" value="1"/>
</dbReference>
<dbReference type="AlphaFoldDB" id="A0A0F7FC13"/>
<reference evidence="6 7" key="2">
    <citation type="journal article" date="2016" name="Genome Announc.">
        <title>Genome Sequence of a Gram-Positive Diazotroph, Paenibacillus durus Type Strain ATCC 35681.</title>
        <authorList>
            <person name="Halim M.A."/>
            <person name="Rahman A.Y."/>
            <person name="Sim K.S."/>
            <person name="Yam H.C."/>
            <person name="Rahim A.A."/>
            <person name="Ghazali A.H."/>
            <person name="Najimudin N."/>
        </authorList>
    </citation>
    <scope>NUCLEOTIDE SEQUENCE [LARGE SCALE GENOMIC DNA]</scope>
    <source>
        <strain evidence="6 7">ATCC 35681</strain>
    </source>
</reference>
<dbReference type="InterPro" id="IPR017871">
    <property type="entry name" value="ABC_transporter-like_CS"/>
</dbReference>